<proteinExistence type="predicted"/>
<name>A0AAD6Y0F6_9AGAR</name>
<evidence type="ECO:0000313" key="1">
    <source>
        <dbReference type="EMBL" id="KAJ7185095.1"/>
    </source>
</evidence>
<sequence length="212" mass="24273">MVHQMTEKKALWRGSTRGVGNRESVRLQNGSGAARAKIWRSRIRRKLCFQQADHRADREAVSLKLDQQLIKASAHGATGPGPWIYMWRREKGRPMYSSMGKLYRLADMVKDQTICSDWETTCTVELLTKWPKENQDSRKFIDTTELDRKYSRGSSLRAPDHLDTGMCLPSLHKIPSRPPAAPFWWARPGTKTSLTIYTVPRTSEVAESVTLR</sequence>
<evidence type="ECO:0000313" key="2">
    <source>
        <dbReference type="Proteomes" id="UP001219525"/>
    </source>
</evidence>
<dbReference type="Proteomes" id="UP001219525">
    <property type="component" value="Unassembled WGS sequence"/>
</dbReference>
<dbReference type="EMBL" id="JARJCW010000226">
    <property type="protein sequence ID" value="KAJ7185095.1"/>
    <property type="molecule type" value="Genomic_DNA"/>
</dbReference>
<keyword evidence="2" id="KW-1185">Reference proteome</keyword>
<reference evidence="1" key="1">
    <citation type="submission" date="2023-03" db="EMBL/GenBank/DDBJ databases">
        <title>Massive genome expansion in bonnet fungi (Mycena s.s.) driven by repeated elements and novel gene families across ecological guilds.</title>
        <authorList>
            <consortium name="Lawrence Berkeley National Laboratory"/>
            <person name="Harder C.B."/>
            <person name="Miyauchi S."/>
            <person name="Viragh M."/>
            <person name="Kuo A."/>
            <person name="Thoen E."/>
            <person name="Andreopoulos B."/>
            <person name="Lu D."/>
            <person name="Skrede I."/>
            <person name="Drula E."/>
            <person name="Henrissat B."/>
            <person name="Morin E."/>
            <person name="Kohler A."/>
            <person name="Barry K."/>
            <person name="LaButti K."/>
            <person name="Morin E."/>
            <person name="Salamov A."/>
            <person name="Lipzen A."/>
            <person name="Mereny Z."/>
            <person name="Hegedus B."/>
            <person name="Baldrian P."/>
            <person name="Stursova M."/>
            <person name="Weitz H."/>
            <person name="Taylor A."/>
            <person name="Grigoriev I.V."/>
            <person name="Nagy L.G."/>
            <person name="Martin F."/>
            <person name="Kauserud H."/>
        </authorList>
    </citation>
    <scope>NUCLEOTIDE SEQUENCE</scope>
    <source>
        <strain evidence="1">9144</strain>
    </source>
</reference>
<accession>A0AAD6Y0F6</accession>
<gene>
    <name evidence="1" type="ORF">GGX14DRAFT_409328</name>
</gene>
<organism evidence="1 2">
    <name type="scientific">Mycena pura</name>
    <dbReference type="NCBI Taxonomy" id="153505"/>
    <lineage>
        <taxon>Eukaryota</taxon>
        <taxon>Fungi</taxon>
        <taxon>Dikarya</taxon>
        <taxon>Basidiomycota</taxon>
        <taxon>Agaricomycotina</taxon>
        <taxon>Agaricomycetes</taxon>
        <taxon>Agaricomycetidae</taxon>
        <taxon>Agaricales</taxon>
        <taxon>Marasmiineae</taxon>
        <taxon>Mycenaceae</taxon>
        <taxon>Mycena</taxon>
    </lineage>
</organism>
<comment type="caution">
    <text evidence="1">The sequence shown here is derived from an EMBL/GenBank/DDBJ whole genome shotgun (WGS) entry which is preliminary data.</text>
</comment>
<dbReference type="AlphaFoldDB" id="A0AAD6Y0F6"/>
<protein>
    <submittedName>
        <fullName evidence="1">Uncharacterized protein</fullName>
    </submittedName>
</protein>